<dbReference type="Proteomes" id="UP000004095">
    <property type="component" value="Unassembled WGS sequence"/>
</dbReference>
<gene>
    <name evidence="1" type="ORF">M23134_07813</name>
</gene>
<evidence type="ECO:0000313" key="2">
    <source>
        <dbReference type="Proteomes" id="UP000004095"/>
    </source>
</evidence>
<keyword evidence="2" id="KW-1185">Reference proteome</keyword>
<protein>
    <submittedName>
        <fullName evidence="1">Uncharacterized protein</fullName>
    </submittedName>
</protein>
<evidence type="ECO:0000313" key="1">
    <source>
        <dbReference type="EMBL" id="EAY28715.1"/>
    </source>
</evidence>
<dbReference type="AlphaFoldDB" id="A1ZLG1"/>
<name>A1ZLG1_MICM2</name>
<reference evidence="1 2" key="1">
    <citation type="submission" date="2007-01" db="EMBL/GenBank/DDBJ databases">
        <authorList>
            <person name="Haygood M."/>
            <person name="Podell S."/>
            <person name="Anderson C."/>
            <person name="Hopkinson B."/>
            <person name="Roe K."/>
            <person name="Barbeau K."/>
            <person name="Gaasterland T."/>
            <person name="Ferriera S."/>
            <person name="Johnson J."/>
            <person name="Kravitz S."/>
            <person name="Beeson K."/>
            <person name="Sutton G."/>
            <person name="Rogers Y.-H."/>
            <person name="Friedman R."/>
            <person name="Frazier M."/>
            <person name="Venter J.C."/>
        </authorList>
    </citation>
    <scope>NUCLEOTIDE SEQUENCE [LARGE SCALE GENOMIC DNA]</scope>
    <source>
        <strain evidence="1 2">ATCC 23134</strain>
    </source>
</reference>
<accession>A1ZLG1</accession>
<organism evidence="1 2">
    <name type="scientific">Microscilla marina ATCC 23134</name>
    <dbReference type="NCBI Taxonomy" id="313606"/>
    <lineage>
        <taxon>Bacteria</taxon>
        <taxon>Pseudomonadati</taxon>
        <taxon>Bacteroidota</taxon>
        <taxon>Cytophagia</taxon>
        <taxon>Cytophagales</taxon>
        <taxon>Microscillaceae</taxon>
        <taxon>Microscilla</taxon>
    </lineage>
</organism>
<dbReference type="EMBL" id="AAWS01000014">
    <property type="protein sequence ID" value="EAY28715.1"/>
    <property type="molecule type" value="Genomic_DNA"/>
</dbReference>
<proteinExistence type="predicted"/>
<sequence>MILVDKQNTNNAFIKHFLLNMIETTFQFKAHFQEVFERFKNGLLGEGEQ</sequence>
<comment type="caution">
    <text evidence="1">The sequence shown here is derived from an EMBL/GenBank/DDBJ whole genome shotgun (WGS) entry which is preliminary data.</text>
</comment>